<evidence type="ECO:0008006" key="4">
    <source>
        <dbReference type="Google" id="ProtNLM"/>
    </source>
</evidence>
<reference evidence="2 3" key="1">
    <citation type="journal article" date="2020" name="BMC Genomics">
        <title>Intraspecific diversification of the crop wild relative Brassica cretica Lam. using demographic model selection.</title>
        <authorList>
            <person name="Kioukis A."/>
            <person name="Michalopoulou V.A."/>
            <person name="Briers L."/>
            <person name="Pirintsos S."/>
            <person name="Studholme D.J."/>
            <person name="Pavlidis P."/>
            <person name="Sarris P.F."/>
        </authorList>
    </citation>
    <scope>NUCLEOTIDE SEQUENCE [LARGE SCALE GENOMIC DNA]</scope>
    <source>
        <strain evidence="3">cv. PFS-1207/04</strain>
    </source>
</reference>
<evidence type="ECO:0000313" key="2">
    <source>
        <dbReference type="EMBL" id="KAF3582526.1"/>
    </source>
</evidence>
<organism evidence="2 3">
    <name type="scientific">Brassica cretica</name>
    <name type="common">Mustard</name>
    <dbReference type="NCBI Taxonomy" id="69181"/>
    <lineage>
        <taxon>Eukaryota</taxon>
        <taxon>Viridiplantae</taxon>
        <taxon>Streptophyta</taxon>
        <taxon>Embryophyta</taxon>
        <taxon>Tracheophyta</taxon>
        <taxon>Spermatophyta</taxon>
        <taxon>Magnoliopsida</taxon>
        <taxon>eudicotyledons</taxon>
        <taxon>Gunneridae</taxon>
        <taxon>Pentapetalae</taxon>
        <taxon>rosids</taxon>
        <taxon>malvids</taxon>
        <taxon>Brassicales</taxon>
        <taxon>Brassicaceae</taxon>
        <taxon>Brassiceae</taxon>
        <taxon>Brassica</taxon>
    </lineage>
</organism>
<protein>
    <recommendedName>
        <fullName evidence="4">DUF295 domain-containing protein</fullName>
    </recommendedName>
</protein>
<accession>A0ABQ7DYV4</accession>
<feature type="region of interest" description="Disordered" evidence="1">
    <location>
        <begin position="123"/>
        <end position="142"/>
    </location>
</feature>
<evidence type="ECO:0000313" key="3">
    <source>
        <dbReference type="Proteomes" id="UP000266723"/>
    </source>
</evidence>
<sequence length="556" mass="61387">MFVLVPGDNLVDSCTAICPSEVRGCDRRLYRLSSRNPEAGWTLVKEPVACMGLSPGTLRLLVIFSEDSRSLLGTRRFNGRILGSNGTVVLLQNPKMLLGPEGRFWIPEAALDSEIAFRTRRLSEDPEVDGEPGEVLSDPEVAVGPGGYKEPGGLPFPDPEEICSGPGDCMGTRKFLICQGYLICILRDPILPSLVRPLSVPVICWATHNTINMKDSKVINRKRAKREHRGLISEFAFEREQQAWTMLEPGGESFFQMEDRGLDEYFQVLDLFEGDHVGFGTLILYFSGRQDLLSGLVTHVAGYMVLRPVTGPWRNGDLCCGVEATSLGGSVDLSLRTWRLLGTSALAHEDLYLFRRSSGRYVPWTYFLVDWPILDSNTGNFRFLQLLEGGISGFVAGKSGSKVVGACFFVEPLDFTPCKVGSRRPGTWIRDLGSGTWRIRRPARPNVEFAFFFGSFAGGREPVFPALGRDPFAEQLRWNLMSTKRRSIHPAIIFLGAILMTPPVFGIRPSYASVASRACYPLILMLVETAPGAEGNQILLKGDSTLGPGVGRNQRL</sequence>
<dbReference type="EMBL" id="QGKV02000649">
    <property type="protein sequence ID" value="KAF3582526.1"/>
    <property type="molecule type" value="Genomic_DNA"/>
</dbReference>
<comment type="caution">
    <text evidence="2">The sequence shown here is derived from an EMBL/GenBank/DDBJ whole genome shotgun (WGS) entry which is preliminary data.</text>
</comment>
<keyword evidence="3" id="KW-1185">Reference proteome</keyword>
<dbReference type="Proteomes" id="UP000266723">
    <property type="component" value="Unassembled WGS sequence"/>
</dbReference>
<name>A0ABQ7DYV4_BRACR</name>
<evidence type="ECO:0000256" key="1">
    <source>
        <dbReference type="SAM" id="MobiDB-lite"/>
    </source>
</evidence>
<gene>
    <name evidence="2" type="ORF">DY000_02030681</name>
</gene>
<proteinExistence type="predicted"/>